<evidence type="ECO:0000313" key="3">
    <source>
        <dbReference type="Proteomes" id="UP000601435"/>
    </source>
</evidence>
<dbReference type="InterPro" id="IPR006076">
    <property type="entry name" value="FAD-dep_OxRdtase"/>
</dbReference>
<comment type="caution">
    <text evidence="2">The sequence shown here is derived from an EMBL/GenBank/DDBJ whole genome shotgun (WGS) entry which is preliminary data.</text>
</comment>
<dbReference type="Gene3D" id="3.30.9.10">
    <property type="entry name" value="D-Amino Acid Oxidase, subunit A, domain 2"/>
    <property type="match status" value="1"/>
</dbReference>
<dbReference type="OrthoDB" id="498204at2759"/>
<dbReference type="Pfam" id="PF01266">
    <property type="entry name" value="DAO"/>
    <property type="match status" value="1"/>
</dbReference>
<dbReference type="Proteomes" id="UP000601435">
    <property type="component" value="Unassembled WGS sequence"/>
</dbReference>
<feature type="domain" description="FAD dependent oxidoreductase" evidence="1">
    <location>
        <begin position="288"/>
        <end position="611"/>
    </location>
</feature>
<organism evidence="2 3">
    <name type="scientific">Symbiodinium necroappetens</name>
    <dbReference type="NCBI Taxonomy" id="1628268"/>
    <lineage>
        <taxon>Eukaryota</taxon>
        <taxon>Sar</taxon>
        <taxon>Alveolata</taxon>
        <taxon>Dinophyceae</taxon>
        <taxon>Suessiales</taxon>
        <taxon>Symbiodiniaceae</taxon>
        <taxon>Symbiodinium</taxon>
    </lineage>
</organism>
<dbReference type="EMBL" id="CAJNJA010075697">
    <property type="protein sequence ID" value="CAE7915503.1"/>
    <property type="molecule type" value="Genomic_DNA"/>
</dbReference>
<name>A0A813BS22_9DINO</name>
<evidence type="ECO:0000259" key="1">
    <source>
        <dbReference type="Pfam" id="PF01266"/>
    </source>
</evidence>
<dbReference type="Gene3D" id="3.50.50.60">
    <property type="entry name" value="FAD/NAD(P)-binding domain"/>
    <property type="match status" value="2"/>
</dbReference>
<dbReference type="SUPFAM" id="SSF51905">
    <property type="entry name" value="FAD/NAD(P)-binding domain"/>
    <property type="match status" value="1"/>
</dbReference>
<dbReference type="PANTHER" id="PTHR13847">
    <property type="entry name" value="SARCOSINE DEHYDROGENASE-RELATED"/>
    <property type="match status" value="1"/>
</dbReference>
<proteinExistence type="predicted"/>
<keyword evidence="3" id="KW-1185">Reference proteome</keyword>
<protein>
    <recommendedName>
        <fullName evidence="1">FAD dependent oxidoreductase domain-containing protein</fullName>
    </recommendedName>
</protein>
<dbReference type="InterPro" id="IPR036188">
    <property type="entry name" value="FAD/NAD-bd_sf"/>
</dbReference>
<evidence type="ECO:0000313" key="2">
    <source>
        <dbReference type="EMBL" id="CAE7915503.1"/>
    </source>
</evidence>
<accession>A0A813BS22</accession>
<dbReference type="AlphaFoldDB" id="A0A813BS22"/>
<gene>
    <name evidence="2" type="ORF">SNEC2469_LOCUS31366</name>
</gene>
<reference evidence="2" key="1">
    <citation type="submission" date="2021-02" db="EMBL/GenBank/DDBJ databases">
        <authorList>
            <person name="Dougan E. K."/>
            <person name="Rhodes N."/>
            <person name="Thang M."/>
            <person name="Chan C."/>
        </authorList>
    </citation>
    <scope>NUCLEOTIDE SEQUENCE</scope>
</reference>
<sequence>MKRALDAAQASADLAAAEGLEPDGQVAAAASAAADAAAALNVPIGAQLSIAAVAAAKIAIDLGISQDDAADAAASCTESITQSMGQDADTRAQAADTTAIITGYLVASHAGEGPIAAGLEAGKAMRAAGSTPQEQLSAAADAALHAASTANLPKELQLVAATAAIGRTAAVGRIRTSKDEFRKLILHLAAQLAVALPSYGVDEATLATTAEAAAVQDLSDSIQPEIENEESQEMLISEMQNDLELRKALDASDQQVAAIRSDFQRGMRSLLTVLRNSVALGTPQARRIVGVTAAHYLLKKGRKVTLIEKCAIACHSSGKAGGFLTDGDSGWHSGSIARLAKRSFALHEDLAKEFGADAIGHRRVKCLGQGRDASTAQPAWLASGQYQKDMGNETGLAQVTPYKLMDALKDSIVKRGCEIIIGKATGVEMEGSDAMSCSLCQDGKESSLPCTSLILGMGAWASEAAEWFPDSTLPRRTVSNRYTSVIWDDVEVGKDATMVFTMGEDHTEIYPRSNECYANGCPTDPPLPDNPMEIEPPQDEIDRVKAESIAAVPRLKDATIIRSTACFLAGSEDHRPVVGRIPKTENAVIACGGGCWGILNGPAMGEAAAALAAGEEPPLDVSAFDPLRFDRSHLSTFIKGLPPKLTALVAQHPELADLGLAKSSRGMLRDSL</sequence>
<dbReference type="GO" id="GO:0005737">
    <property type="term" value="C:cytoplasm"/>
    <property type="evidence" value="ECO:0007669"/>
    <property type="project" value="TreeGrafter"/>
</dbReference>
<dbReference type="PANTHER" id="PTHR13847:SF150">
    <property type="entry name" value="OXIDOREDUCTASE TDA3-RELATED"/>
    <property type="match status" value="1"/>
</dbReference>